<gene>
    <name evidence="1" type="ORF">BJ212DRAFT_1215182</name>
</gene>
<dbReference type="EMBL" id="JABBWG010000276">
    <property type="protein sequence ID" value="KAG1796179.1"/>
    <property type="molecule type" value="Genomic_DNA"/>
</dbReference>
<comment type="caution">
    <text evidence="1">The sequence shown here is derived from an EMBL/GenBank/DDBJ whole genome shotgun (WGS) entry which is preliminary data.</text>
</comment>
<accession>A0A9P7DJR2</accession>
<organism evidence="1 2">
    <name type="scientific">Suillus subaureus</name>
    <dbReference type="NCBI Taxonomy" id="48587"/>
    <lineage>
        <taxon>Eukaryota</taxon>
        <taxon>Fungi</taxon>
        <taxon>Dikarya</taxon>
        <taxon>Basidiomycota</taxon>
        <taxon>Agaricomycotina</taxon>
        <taxon>Agaricomycetes</taxon>
        <taxon>Agaricomycetidae</taxon>
        <taxon>Boletales</taxon>
        <taxon>Suillineae</taxon>
        <taxon>Suillaceae</taxon>
        <taxon>Suillus</taxon>
    </lineage>
</organism>
<dbReference type="RefSeq" id="XP_041185327.1">
    <property type="nucleotide sequence ID" value="XM_041329293.1"/>
</dbReference>
<protein>
    <submittedName>
        <fullName evidence="1">Uncharacterized protein</fullName>
    </submittedName>
</protein>
<reference evidence="1" key="1">
    <citation type="journal article" date="2020" name="New Phytol.">
        <title>Comparative genomics reveals dynamic genome evolution in host specialist ectomycorrhizal fungi.</title>
        <authorList>
            <person name="Lofgren L.A."/>
            <person name="Nguyen N.H."/>
            <person name="Vilgalys R."/>
            <person name="Ruytinx J."/>
            <person name="Liao H.L."/>
            <person name="Branco S."/>
            <person name="Kuo A."/>
            <person name="LaButti K."/>
            <person name="Lipzen A."/>
            <person name="Andreopoulos W."/>
            <person name="Pangilinan J."/>
            <person name="Riley R."/>
            <person name="Hundley H."/>
            <person name="Na H."/>
            <person name="Barry K."/>
            <person name="Grigoriev I.V."/>
            <person name="Stajich J.E."/>
            <person name="Kennedy P.G."/>
        </authorList>
    </citation>
    <scope>NUCLEOTIDE SEQUENCE</scope>
    <source>
        <strain evidence="1">MN1</strain>
    </source>
</reference>
<dbReference type="Proteomes" id="UP000807769">
    <property type="component" value="Unassembled WGS sequence"/>
</dbReference>
<proteinExistence type="predicted"/>
<dbReference type="OrthoDB" id="3223825at2759"/>
<evidence type="ECO:0000313" key="2">
    <source>
        <dbReference type="Proteomes" id="UP000807769"/>
    </source>
</evidence>
<keyword evidence="2" id="KW-1185">Reference proteome</keyword>
<feature type="non-terminal residue" evidence="1">
    <location>
        <position position="182"/>
    </location>
</feature>
<feature type="non-terminal residue" evidence="1">
    <location>
        <position position="1"/>
    </location>
</feature>
<sequence>LEEHCKQKVASVQGNNITIARDVLFTMERIVKELNNLCVRTGTYMTLFVVHRHVNDTIQSSMHGTNNSEDFWEDQCQQHKFMCLTLFTVLVTSKKDIAMNYKNYKTAVSETYAVQLIGWPSSIDFISPSNIRIIDEIRKLCDALKARTCYWALLTPAKIKAHTAELDTHHSAGEVVQQPHKK</sequence>
<name>A0A9P7DJR2_9AGAM</name>
<dbReference type="AlphaFoldDB" id="A0A9P7DJR2"/>
<dbReference type="GeneID" id="64623310"/>
<evidence type="ECO:0000313" key="1">
    <source>
        <dbReference type="EMBL" id="KAG1796179.1"/>
    </source>
</evidence>